<dbReference type="HAMAP" id="MF_00974">
    <property type="entry name" value="DNA_primase_DnaG"/>
    <property type="match status" value="1"/>
</dbReference>
<evidence type="ECO:0000256" key="3">
    <source>
        <dbReference type="ARBA" id="ARBA00022679"/>
    </source>
</evidence>
<keyword evidence="1 12" id="KW-0240">DNA-directed RNA polymerase</keyword>
<dbReference type="PANTHER" id="PTHR30313:SF2">
    <property type="entry name" value="DNA PRIMASE"/>
    <property type="match status" value="1"/>
</dbReference>
<dbReference type="GO" id="GO:0006269">
    <property type="term" value="P:DNA replication, synthesis of primer"/>
    <property type="evidence" value="ECO:0007669"/>
    <property type="project" value="UniProtKB-UniRule"/>
</dbReference>
<dbReference type="RefSeq" id="WP_094335143.1">
    <property type="nucleotide sequence ID" value="NZ_NFIE01000005.1"/>
</dbReference>
<keyword evidence="5 12" id="KW-0235">DNA replication</keyword>
<dbReference type="FunFam" id="3.90.580.10:FF:000001">
    <property type="entry name" value="DNA primase"/>
    <property type="match status" value="1"/>
</dbReference>
<dbReference type="Pfam" id="PF10410">
    <property type="entry name" value="DnaB_bind"/>
    <property type="match status" value="1"/>
</dbReference>
<keyword evidence="9" id="KW-0460">Magnesium</keyword>
<dbReference type="SUPFAM" id="SSF57783">
    <property type="entry name" value="Zinc beta-ribbon"/>
    <property type="match status" value="1"/>
</dbReference>
<evidence type="ECO:0000256" key="4">
    <source>
        <dbReference type="ARBA" id="ARBA00022695"/>
    </source>
</evidence>
<accession>A0A1Y3Y1H1</accession>
<dbReference type="InterPro" id="IPR006295">
    <property type="entry name" value="DNA_primase_DnaG"/>
</dbReference>
<comment type="subunit">
    <text evidence="12">Monomer. Interacts with DnaB.</text>
</comment>
<dbReference type="InterPro" id="IPR030846">
    <property type="entry name" value="DnaG_bac"/>
</dbReference>
<dbReference type="Gene3D" id="1.10.860.10">
    <property type="entry name" value="DNAb Helicase, Chain A"/>
    <property type="match status" value="1"/>
</dbReference>
<dbReference type="SMART" id="SM00400">
    <property type="entry name" value="ZnF_CHCC"/>
    <property type="match status" value="1"/>
</dbReference>
<dbReference type="Pfam" id="PF08275">
    <property type="entry name" value="DNAG_N"/>
    <property type="match status" value="1"/>
</dbReference>
<comment type="cofactor">
    <cofactor evidence="12 13 14">
        <name>Zn(2+)</name>
        <dbReference type="ChEBI" id="CHEBI:29105"/>
    </cofactor>
    <text evidence="12 13 14">Binds 1 zinc ion per monomer.</text>
</comment>
<dbReference type="Gene3D" id="3.40.1360.10">
    <property type="match status" value="1"/>
</dbReference>
<evidence type="ECO:0000256" key="2">
    <source>
        <dbReference type="ARBA" id="ARBA00022515"/>
    </source>
</evidence>
<dbReference type="SMART" id="SM00493">
    <property type="entry name" value="TOPRIM"/>
    <property type="match status" value="1"/>
</dbReference>
<dbReference type="Proteomes" id="UP000195781">
    <property type="component" value="Unassembled WGS sequence"/>
</dbReference>
<dbReference type="InterPro" id="IPR037068">
    <property type="entry name" value="DNA_primase_core_N_sf"/>
</dbReference>
<feature type="compositionally biased region" description="Low complexity" evidence="15">
    <location>
        <begin position="446"/>
        <end position="457"/>
    </location>
</feature>
<name>A0A1Y3Y1H1_9ACTN</name>
<dbReference type="GO" id="GO:1990077">
    <property type="term" value="C:primosome complex"/>
    <property type="evidence" value="ECO:0007669"/>
    <property type="project" value="UniProtKB-KW"/>
</dbReference>
<dbReference type="PIRSF" id="PIRSF002811">
    <property type="entry name" value="DnaG"/>
    <property type="match status" value="1"/>
</dbReference>
<dbReference type="GO" id="GO:0003899">
    <property type="term" value="F:DNA-directed RNA polymerase activity"/>
    <property type="evidence" value="ECO:0007669"/>
    <property type="project" value="UniProtKB-UniRule"/>
</dbReference>
<dbReference type="EC" id="2.7.7.101" evidence="12"/>
<dbReference type="CDD" id="cd03364">
    <property type="entry name" value="TOPRIM_DnaG_primases"/>
    <property type="match status" value="1"/>
</dbReference>
<evidence type="ECO:0000313" key="17">
    <source>
        <dbReference type="EMBL" id="OUN89219.1"/>
    </source>
</evidence>
<keyword evidence="3 12" id="KW-0808">Transferase</keyword>
<dbReference type="InterPro" id="IPR034151">
    <property type="entry name" value="TOPRIM_DnaG_bac"/>
</dbReference>
<keyword evidence="8 12" id="KW-0862">Zinc</keyword>
<evidence type="ECO:0000256" key="11">
    <source>
        <dbReference type="ARBA" id="ARBA00023163"/>
    </source>
</evidence>
<dbReference type="Pfam" id="PF01807">
    <property type="entry name" value="Zn_ribbon_DnaG"/>
    <property type="match status" value="1"/>
</dbReference>
<sequence length="663" mass="72968">MISEEDKNRVRAATDLVALVQETVPLKPRGQDLWGCCPFHGEKTPSFHVIPATQVWHCFGCGEGGDCFTYVMRRENLSFPEAVRYLADRAGIELEEEAHQARRGTKRSRIIDVCEETSNFYHMQLMRGRDARPRSYFSSRHMGSDVCRKYRLGYAPGRGALVAHLSAQGFTAQEMIDANVAVRRNGGNLADRFYERVMFPIFDERGACVAFGGRIMGDGQPKYLNTAETAVFHKKKNLYAFNWAKEHIVAEAQAVVVEGYTDAIACHEAGIGNVVATLGTALTEYHVKTLSRFAKQIVYLFDGDAAGQKAAERAIQFIEQSTVDLRCVVLPDGMDPMEFITARGGDALRALLAEAEPLMDFVFRKLEERSDTVTPGGRAAALDEACRLIYPLRASYLVDSYYMQIADLLGLDAETVRSAAQRVFRTVQGEEATARRREQARDAARGQRAGAMRGAGEPAATYADEADEVPYDYIPDDAHGFDDAAAPAQAAAPGAMAAPAAPVVLTDLERRALACERELLTLLTSSPDAFRPFAERITEIDWIDPRHESIAWAVLATPAGTSAADAMQAVLAVCPEAPQLVSSGLVSSTSTHPTDVTIEFLMNTLELYTVQRRLRAVQARLRQDRSLDRAQRRELTIQATQFAARQRELQKAVSGIADPFAGA</sequence>
<dbReference type="InterPro" id="IPR002694">
    <property type="entry name" value="Znf_CHC2"/>
</dbReference>
<dbReference type="GO" id="GO:0005737">
    <property type="term" value="C:cytoplasm"/>
    <property type="evidence" value="ECO:0007669"/>
    <property type="project" value="TreeGrafter"/>
</dbReference>
<dbReference type="InterPro" id="IPR016136">
    <property type="entry name" value="DNA_helicase_N/primase_C"/>
</dbReference>
<dbReference type="GO" id="GO:0008270">
    <property type="term" value="F:zinc ion binding"/>
    <property type="evidence" value="ECO:0007669"/>
    <property type="project" value="UniProtKB-UniRule"/>
</dbReference>
<dbReference type="PANTHER" id="PTHR30313">
    <property type="entry name" value="DNA PRIMASE"/>
    <property type="match status" value="1"/>
</dbReference>
<evidence type="ECO:0000256" key="15">
    <source>
        <dbReference type="SAM" id="MobiDB-lite"/>
    </source>
</evidence>
<dbReference type="InterPro" id="IPR006171">
    <property type="entry name" value="TOPRIM_dom"/>
</dbReference>
<dbReference type="EMBL" id="NFIE01000005">
    <property type="protein sequence ID" value="OUN89219.1"/>
    <property type="molecule type" value="Genomic_DNA"/>
</dbReference>
<feature type="domain" description="Toprim" evidence="16">
    <location>
        <begin position="252"/>
        <end position="335"/>
    </location>
</feature>
<dbReference type="AlphaFoldDB" id="A0A1Y3Y1H1"/>
<evidence type="ECO:0000313" key="18">
    <source>
        <dbReference type="Proteomes" id="UP000195781"/>
    </source>
</evidence>
<dbReference type="NCBIfam" id="TIGR01391">
    <property type="entry name" value="dnaG"/>
    <property type="match status" value="1"/>
</dbReference>
<feature type="region of interest" description="Disordered" evidence="15">
    <location>
        <begin position="431"/>
        <end position="458"/>
    </location>
</feature>
<evidence type="ECO:0000256" key="1">
    <source>
        <dbReference type="ARBA" id="ARBA00022478"/>
    </source>
</evidence>
<keyword evidence="6 12" id="KW-0479">Metal-binding</keyword>
<evidence type="ECO:0000256" key="13">
    <source>
        <dbReference type="PIRNR" id="PIRNR002811"/>
    </source>
</evidence>
<feature type="compositionally biased region" description="Basic and acidic residues" evidence="15">
    <location>
        <begin position="432"/>
        <end position="445"/>
    </location>
</feature>
<dbReference type="InterPro" id="IPR050219">
    <property type="entry name" value="DnaG_primase"/>
</dbReference>
<dbReference type="GO" id="GO:0000428">
    <property type="term" value="C:DNA-directed RNA polymerase complex"/>
    <property type="evidence" value="ECO:0007669"/>
    <property type="project" value="UniProtKB-KW"/>
</dbReference>
<dbReference type="Gene3D" id="3.90.580.10">
    <property type="entry name" value="Zinc finger, CHC2-type domain"/>
    <property type="match status" value="1"/>
</dbReference>
<dbReference type="InterPro" id="IPR036977">
    <property type="entry name" value="DNA_primase_Znf_CHC2"/>
</dbReference>
<reference evidence="18" key="1">
    <citation type="submission" date="2017-04" db="EMBL/GenBank/DDBJ databases">
        <title>Function of individual gut microbiota members based on whole genome sequencing of pure cultures obtained from chicken caecum.</title>
        <authorList>
            <person name="Medvecky M."/>
            <person name="Cejkova D."/>
            <person name="Polansky O."/>
            <person name="Karasova D."/>
            <person name="Kubasova T."/>
            <person name="Cizek A."/>
            <person name="Rychlik I."/>
        </authorList>
    </citation>
    <scope>NUCLEOTIDE SEQUENCE [LARGE SCALE GENOMIC DNA]</scope>
    <source>
        <strain evidence="18">An5</strain>
    </source>
</reference>
<evidence type="ECO:0000256" key="6">
    <source>
        <dbReference type="ARBA" id="ARBA00022723"/>
    </source>
</evidence>
<evidence type="ECO:0000256" key="9">
    <source>
        <dbReference type="ARBA" id="ARBA00022842"/>
    </source>
</evidence>
<dbReference type="PROSITE" id="PS50880">
    <property type="entry name" value="TOPRIM"/>
    <property type="match status" value="1"/>
</dbReference>
<comment type="catalytic activity">
    <reaction evidence="12">
        <text>ssDNA + n NTP = ssDNA/pppN(pN)n-1 hybrid + (n-1) diphosphate.</text>
        <dbReference type="EC" id="2.7.7.101"/>
    </reaction>
</comment>
<keyword evidence="11 12" id="KW-0804">Transcription</keyword>
<dbReference type="Gene3D" id="3.90.980.10">
    <property type="entry name" value="DNA primase, catalytic core, N-terminal domain"/>
    <property type="match status" value="1"/>
</dbReference>
<dbReference type="OrthoDB" id="9803773at2"/>
<evidence type="ECO:0000256" key="12">
    <source>
        <dbReference type="HAMAP-Rule" id="MF_00974"/>
    </source>
</evidence>
<keyword evidence="2 12" id="KW-0639">Primosome</keyword>
<dbReference type="GO" id="GO:0003677">
    <property type="term" value="F:DNA binding"/>
    <property type="evidence" value="ECO:0007669"/>
    <property type="project" value="UniProtKB-KW"/>
</dbReference>
<evidence type="ECO:0000256" key="8">
    <source>
        <dbReference type="ARBA" id="ARBA00022833"/>
    </source>
</evidence>
<protein>
    <recommendedName>
        <fullName evidence="12 13">DNA primase</fullName>
        <ecNumber evidence="12">2.7.7.101</ecNumber>
    </recommendedName>
</protein>
<evidence type="ECO:0000256" key="7">
    <source>
        <dbReference type="ARBA" id="ARBA00022771"/>
    </source>
</evidence>
<gene>
    <name evidence="12" type="primary">dnaG</name>
    <name evidence="17" type="ORF">B5G02_03125</name>
</gene>
<keyword evidence="7 12" id="KW-0863">Zinc-finger</keyword>
<evidence type="ECO:0000256" key="14">
    <source>
        <dbReference type="PIRSR" id="PIRSR002811-1"/>
    </source>
</evidence>
<dbReference type="Pfam" id="PF13155">
    <property type="entry name" value="Toprim_2"/>
    <property type="match status" value="1"/>
</dbReference>
<feature type="zinc finger region" description="CHC2-type" evidence="12 14">
    <location>
        <begin position="37"/>
        <end position="61"/>
    </location>
</feature>
<evidence type="ECO:0000259" key="16">
    <source>
        <dbReference type="PROSITE" id="PS50880"/>
    </source>
</evidence>
<dbReference type="InterPro" id="IPR013264">
    <property type="entry name" value="DNAG_N"/>
</dbReference>
<proteinExistence type="inferred from homology"/>
<dbReference type="InterPro" id="IPR019475">
    <property type="entry name" value="DNA_primase_DnaB-bd"/>
</dbReference>
<comment type="caution">
    <text evidence="17">The sequence shown here is derived from an EMBL/GenBank/DDBJ whole genome shotgun (WGS) entry which is preliminary data.</text>
</comment>
<evidence type="ECO:0000256" key="10">
    <source>
        <dbReference type="ARBA" id="ARBA00023125"/>
    </source>
</evidence>
<dbReference type="SUPFAM" id="SSF56731">
    <property type="entry name" value="DNA primase core"/>
    <property type="match status" value="1"/>
</dbReference>
<comment type="domain">
    <text evidence="12">Contains an N-terminal zinc-binding domain, a central core domain that contains the primase activity, and a C-terminal DnaB-binding domain.</text>
</comment>
<evidence type="ECO:0000256" key="5">
    <source>
        <dbReference type="ARBA" id="ARBA00022705"/>
    </source>
</evidence>
<comment type="similarity">
    <text evidence="12 13">Belongs to the DnaG primase family.</text>
</comment>
<organism evidence="17 18">
    <name type="scientific">[Collinsella] massiliensis</name>
    <dbReference type="NCBI Taxonomy" id="1232426"/>
    <lineage>
        <taxon>Bacteria</taxon>
        <taxon>Bacillati</taxon>
        <taxon>Actinomycetota</taxon>
        <taxon>Coriobacteriia</taxon>
        <taxon>Coriobacteriales</taxon>
        <taxon>Coriobacteriaceae</taxon>
        <taxon>Enorma</taxon>
    </lineage>
</organism>
<keyword evidence="10 12" id="KW-0238">DNA-binding</keyword>
<keyword evidence="18" id="KW-1185">Reference proteome</keyword>
<keyword evidence="4 12" id="KW-0548">Nucleotidyltransferase</keyword>
<comment type="function">
    <text evidence="12 13">RNA polymerase that catalyzes the synthesis of short RNA molecules used as primers for DNA polymerase during DNA replication.</text>
</comment>